<dbReference type="AlphaFoldDB" id="A0A7C9IMX6"/>
<name>A0A7C9IMX6_9BACT</name>
<comment type="caution">
    <text evidence="1">The sequence shown here is derived from an EMBL/GenBank/DDBJ whole genome shotgun (WGS) entry which is preliminary data.</text>
</comment>
<keyword evidence="2" id="KW-1185">Reference proteome</keyword>
<dbReference type="Proteomes" id="UP000482487">
    <property type="component" value="Unassembled WGS sequence"/>
</dbReference>
<reference evidence="1 2" key="1">
    <citation type="submission" date="2020-01" db="EMBL/GenBank/DDBJ databases">
        <title>Genome sequence of Desulfovibrio aerotolerans DSM 16695(T).</title>
        <authorList>
            <person name="Karnachuk O."/>
            <person name="Avakyan M."/>
            <person name="Mardanov A."/>
            <person name="Kadnikov V."/>
            <person name="Ravin N."/>
        </authorList>
    </citation>
    <scope>NUCLEOTIDE SEQUENCE [LARGE SCALE GENOMIC DNA]</scope>
    <source>
        <strain evidence="1 2">DSM 16695</strain>
    </source>
</reference>
<organism evidence="1 2">
    <name type="scientific">Solidesulfovibrio aerotolerans</name>
    <dbReference type="NCBI Taxonomy" id="295255"/>
    <lineage>
        <taxon>Bacteria</taxon>
        <taxon>Pseudomonadati</taxon>
        <taxon>Thermodesulfobacteriota</taxon>
        <taxon>Desulfovibrionia</taxon>
        <taxon>Desulfovibrionales</taxon>
        <taxon>Desulfovibrionaceae</taxon>
        <taxon>Solidesulfovibrio</taxon>
    </lineage>
</organism>
<evidence type="ECO:0000313" key="1">
    <source>
        <dbReference type="EMBL" id="MYL84921.1"/>
    </source>
</evidence>
<gene>
    <name evidence="1" type="ORF">GTA51_17555</name>
</gene>
<evidence type="ECO:0008006" key="3">
    <source>
        <dbReference type="Google" id="ProtNLM"/>
    </source>
</evidence>
<evidence type="ECO:0000313" key="2">
    <source>
        <dbReference type="Proteomes" id="UP000482487"/>
    </source>
</evidence>
<accession>A0A7C9IMX6</accession>
<proteinExistence type="predicted"/>
<dbReference type="RefSeq" id="WP_160963402.1">
    <property type="nucleotide sequence ID" value="NZ_WVUD01000046.1"/>
</dbReference>
<dbReference type="OrthoDB" id="8452200at2"/>
<protein>
    <recommendedName>
        <fullName evidence="3">Holliday junction resolvase RuvC</fullName>
    </recommendedName>
</protein>
<sequence>MKVFGFRADPNSPRFAIVEKVDEQFTLLNSSSDNKLAYPVQCIEVSDRLVWLYREFERIIIAHEGISSVVIKANEYGTESSSKRFSSYQDAALVLLCGFRGIRVDVKTYNSLSTKSADVKIHAASRVGQTTKYWDVKMADAVVAAWWGINNI</sequence>
<dbReference type="EMBL" id="WVUD01000046">
    <property type="protein sequence ID" value="MYL84921.1"/>
    <property type="molecule type" value="Genomic_DNA"/>
</dbReference>